<dbReference type="SUPFAM" id="SSF101148">
    <property type="entry name" value="Plant invertase/pectin methylesterase inhibitor"/>
    <property type="match status" value="1"/>
</dbReference>
<organism evidence="6 7">
    <name type="scientific">Corchorus olitorius</name>
    <dbReference type="NCBI Taxonomy" id="93759"/>
    <lineage>
        <taxon>Eukaryota</taxon>
        <taxon>Viridiplantae</taxon>
        <taxon>Streptophyta</taxon>
        <taxon>Embryophyta</taxon>
        <taxon>Tracheophyta</taxon>
        <taxon>Spermatophyta</taxon>
        <taxon>Magnoliopsida</taxon>
        <taxon>eudicotyledons</taxon>
        <taxon>Gunneridae</taxon>
        <taxon>Pentapetalae</taxon>
        <taxon>rosids</taxon>
        <taxon>malvids</taxon>
        <taxon>Malvales</taxon>
        <taxon>Malvaceae</taxon>
        <taxon>Grewioideae</taxon>
        <taxon>Apeibeae</taxon>
        <taxon>Corchorus</taxon>
    </lineage>
</organism>
<evidence type="ECO:0000256" key="4">
    <source>
        <dbReference type="SAM" id="SignalP"/>
    </source>
</evidence>
<dbReference type="GO" id="GO:0004857">
    <property type="term" value="F:enzyme inhibitor activity"/>
    <property type="evidence" value="ECO:0007669"/>
    <property type="project" value="InterPro"/>
</dbReference>
<dbReference type="Pfam" id="PF04043">
    <property type="entry name" value="PMEI"/>
    <property type="match status" value="1"/>
</dbReference>
<keyword evidence="2" id="KW-1015">Disulfide bond</keyword>
<dbReference type="PANTHER" id="PTHR36710">
    <property type="entry name" value="PECTINESTERASE INHIBITOR-LIKE"/>
    <property type="match status" value="1"/>
</dbReference>
<keyword evidence="1 4" id="KW-0732">Signal</keyword>
<dbReference type="Gene3D" id="1.20.140.40">
    <property type="entry name" value="Invertase/pectin methylesterase inhibitor family protein"/>
    <property type="match status" value="1"/>
</dbReference>
<evidence type="ECO:0000256" key="2">
    <source>
        <dbReference type="ARBA" id="ARBA00023157"/>
    </source>
</evidence>
<dbReference type="Proteomes" id="UP000187203">
    <property type="component" value="Unassembled WGS sequence"/>
</dbReference>
<evidence type="ECO:0000256" key="1">
    <source>
        <dbReference type="ARBA" id="ARBA00022729"/>
    </source>
</evidence>
<dbReference type="OrthoDB" id="841681at2759"/>
<keyword evidence="7" id="KW-1185">Reference proteome</keyword>
<feature type="chain" id="PRO_5010240029" evidence="4">
    <location>
        <begin position="30"/>
        <end position="192"/>
    </location>
</feature>
<proteinExistence type="inferred from homology"/>
<feature type="domain" description="Pectinesterase inhibitor" evidence="5">
    <location>
        <begin position="29"/>
        <end position="177"/>
    </location>
</feature>
<comment type="caution">
    <text evidence="6">The sequence shown here is derived from an EMBL/GenBank/DDBJ whole genome shotgun (WGS) entry which is preliminary data.</text>
</comment>
<dbReference type="InterPro" id="IPR006501">
    <property type="entry name" value="Pectinesterase_inhib_dom"/>
</dbReference>
<dbReference type="InterPro" id="IPR035513">
    <property type="entry name" value="Invertase/methylesterase_inhib"/>
</dbReference>
<reference evidence="7" key="1">
    <citation type="submission" date="2013-09" db="EMBL/GenBank/DDBJ databases">
        <title>Corchorus olitorius genome sequencing.</title>
        <authorList>
            <person name="Alam M."/>
            <person name="Haque M.S."/>
            <person name="Islam M.S."/>
            <person name="Emdad E.M."/>
            <person name="Islam M.M."/>
            <person name="Ahmed B."/>
            <person name="Halim A."/>
            <person name="Hossen Q.M.M."/>
            <person name="Hossain M.Z."/>
            <person name="Ahmed R."/>
            <person name="Khan M.M."/>
            <person name="Islam R."/>
            <person name="Rashid M.M."/>
            <person name="Khan S.A."/>
            <person name="Rahman M.S."/>
            <person name="Alam M."/>
            <person name="Yahiya A.S."/>
            <person name="Khan M.S."/>
            <person name="Azam M.S."/>
            <person name="Haque T."/>
            <person name="Lashkar M.Z.H."/>
            <person name="Akhand A.I."/>
            <person name="Morshed G."/>
            <person name="Roy S."/>
            <person name="Uddin K.S."/>
            <person name="Rabeya T."/>
            <person name="Hossain A.S."/>
            <person name="Chowdhury A."/>
            <person name="Snigdha A.R."/>
            <person name="Mortoza M.S."/>
            <person name="Matin S.A."/>
            <person name="Hoque S.M.E."/>
            <person name="Islam M.K."/>
            <person name="Roy D.K."/>
            <person name="Haider R."/>
            <person name="Moosa M.M."/>
            <person name="Elias S.M."/>
            <person name="Hasan A.M."/>
            <person name="Jahan S."/>
            <person name="Shafiuddin M."/>
            <person name="Mahmood N."/>
            <person name="Shommy N.S."/>
        </authorList>
    </citation>
    <scope>NUCLEOTIDE SEQUENCE [LARGE SCALE GENOMIC DNA]</scope>
    <source>
        <strain evidence="7">cv. O-4</strain>
    </source>
</reference>
<dbReference type="SMART" id="SM00856">
    <property type="entry name" value="PMEI"/>
    <property type="match status" value="1"/>
</dbReference>
<protein>
    <submittedName>
        <fullName evidence="6">Pectinesterase inhibitor</fullName>
    </submittedName>
</protein>
<name>A0A1R3IHC4_9ROSI</name>
<dbReference type="NCBIfam" id="TIGR01614">
    <property type="entry name" value="PME_inhib"/>
    <property type="match status" value="1"/>
</dbReference>
<dbReference type="InterPro" id="IPR052421">
    <property type="entry name" value="PCW_Enzyme_Inhibitor"/>
</dbReference>
<gene>
    <name evidence="6" type="ORF">COLO4_23319</name>
</gene>
<dbReference type="EMBL" id="AWUE01018182">
    <property type="protein sequence ID" value="OMO81989.1"/>
    <property type="molecule type" value="Genomic_DNA"/>
</dbReference>
<evidence type="ECO:0000313" key="7">
    <source>
        <dbReference type="Proteomes" id="UP000187203"/>
    </source>
</evidence>
<feature type="signal peptide" evidence="4">
    <location>
        <begin position="1"/>
        <end position="29"/>
    </location>
</feature>
<dbReference type="PANTHER" id="PTHR36710:SF18">
    <property type="entry name" value="PECTINESTERASE INHIBITOR 5-RELATED"/>
    <property type="match status" value="1"/>
</dbReference>
<evidence type="ECO:0000313" key="6">
    <source>
        <dbReference type="EMBL" id="OMO81989.1"/>
    </source>
</evidence>
<dbReference type="AlphaFoldDB" id="A0A1R3IHC4"/>
<sequence>MKPITNNNVALLFLCFSLCLSFLPSLTNGESNLVAQACEKAKYKDICTSSLEAEHATKDARDLATIALIAVKVATNNGSSTASYIKKILDNPKVTEPAVQETFDDCSDHYISAMQQLDDALEALVSKDYKDAKVWLGAAVTDASSCESDLKAGAGDEMELNNKNSVFLKLCTNALDILNLLASNATPSTPSN</sequence>
<dbReference type="STRING" id="93759.A0A1R3IHC4"/>
<evidence type="ECO:0000259" key="5">
    <source>
        <dbReference type="SMART" id="SM00856"/>
    </source>
</evidence>
<dbReference type="CDD" id="cd15801">
    <property type="entry name" value="PMEI-like_1"/>
    <property type="match status" value="1"/>
</dbReference>
<accession>A0A1R3IHC4</accession>
<evidence type="ECO:0000256" key="3">
    <source>
        <dbReference type="ARBA" id="ARBA00038471"/>
    </source>
</evidence>
<comment type="similarity">
    <text evidence="3">Belongs to the PMEI family.</text>
</comment>